<dbReference type="SMART" id="SM00046">
    <property type="entry name" value="DAGKc"/>
    <property type="match status" value="1"/>
</dbReference>
<dbReference type="Pfam" id="PF19279">
    <property type="entry name" value="YegS_C"/>
    <property type="match status" value="1"/>
</dbReference>
<dbReference type="PANTHER" id="PTHR12358:SF54">
    <property type="entry name" value="SPHINGOSINE KINASE RELATED PROTEIN"/>
    <property type="match status" value="1"/>
</dbReference>
<keyword evidence="2" id="KW-0547">Nucleotide-binding</keyword>
<dbReference type="GO" id="GO:0016301">
    <property type="term" value="F:kinase activity"/>
    <property type="evidence" value="ECO:0007669"/>
    <property type="project" value="UniProtKB-KW"/>
</dbReference>
<dbReference type="Gene3D" id="2.60.200.40">
    <property type="match status" value="1"/>
</dbReference>
<gene>
    <name evidence="6" type="ORF">CMC5_071360</name>
</gene>
<evidence type="ECO:0000313" key="6">
    <source>
        <dbReference type="EMBL" id="AKT42908.1"/>
    </source>
</evidence>
<keyword evidence="4" id="KW-0067">ATP-binding</keyword>
<dbReference type="GO" id="GO:0005524">
    <property type="term" value="F:ATP binding"/>
    <property type="evidence" value="ECO:0007669"/>
    <property type="project" value="UniProtKB-KW"/>
</dbReference>
<dbReference type="InterPro" id="IPR001206">
    <property type="entry name" value="Diacylglycerol_kinase_cat_dom"/>
</dbReference>
<dbReference type="AlphaFoldDB" id="A0A0K1EQK4"/>
<evidence type="ECO:0000256" key="2">
    <source>
        <dbReference type="ARBA" id="ARBA00022741"/>
    </source>
</evidence>
<dbReference type="InterPro" id="IPR017438">
    <property type="entry name" value="ATP-NAD_kinase_N"/>
</dbReference>
<dbReference type="Gene3D" id="3.40.50.10330">
    <property type="entry name" value="Probable inorganic polyphosphate/atp-NAD kinase, domain 1"/>
    <property type="match status" value="1"/>
</dbReference>
<dbReference type="EMBL" id="CP012159">
    <property type="protein sequence ID" value="AKT42908.1"/>
    <property type="molecule type" value="Genomic_DNA"/>
</dbReference>
<feature type="domain" description="DAGKc" evidence="5">
    <location>
        <begin position="1"/>
        <end position="122"/>
    </location>
</feature>
<evidence type="ECO:0000256" key="1">
    <source>
        <dbReference type="ARBA" id="ARBA00022679"/>
    </source>
</evidence>
<evidence type="ECO:0000256" key="3">
    <source>
        <dbReference type="ARBA" id="ARBA00022777"/>
    </source>
</evidence>
<dbReference type="KEGG" id="ccro:CMC5_071360"/>
<keyword evidence="3" id="KW-0418">Kinase</keyword>
<evidence type="ECO:0000313" key="7">
    <source>
        <dbReference type="Proteomes" id="UP000067626"/>
    </source>
</evidence>
<dbReference type="InterPro" id="IPR045540">
    <property type="entry name" value="YegS/DAGK_C"/>
</dbReference>
<reference evidence="6 7" key="1">
    <citation type="submission" date="2015-07" db="EMBL/GenBank/DDBJ databases">
        <title>Genome analysis of myxobacterium Chondromyces crocatus Cm c5 reveals a high potential for natural compound synthesis and the genetic basis for the loss of fruiting body formation.</title>
        <authorList>
            <person name="Zaburannyi N."/>
            <person name="Bunk B."/>
            <person name="Maier J."/>
            <person name="Overmann J."/>
            <person name="Mueller R."/>
        </authorList>
    </citation>
    <scope>NUCLEOTIDE SEQUENCE [LARGE SCALE GENOMIC DNA]</scope>
    <source>
        <strain evidence="6 7">Cm c5</strain>
    </source>
</reference>
<proteinExistence type="predicted"/>
<dbReference type="SUPFAM" id="SSF111331">
    <property type="entry name" value="NAD kinase/diacylglycerol kinase-like"/>
    <property type="match status" value="1"/>
</dbReference>
<dbReference type="PANTHER" id="PTHR12358">
    <property type="entry name" value="SPHINGOSINE KINASE"/>
    <property type="match status" value="1"/>
</dbReference>
<evidence type="ECO:0000259" key="5">
    <source>
        <dbReference type="PROSITE" id="PS50146"/>
    </source>
</evidence>
<keyword evidence="1" id="KW-0808">Transferase</keyword>
<dbReference type="Proteomes" id="UP000067626">
    <property type="component" value="Chromosome"/>
</dbReference>
<evidence type="ECO:0000256" key="4">
    <source>
        <dbReference type="ARBA" id="ARBA00022840"/>
    </source>
</evidence>
<dbReference type="Pfam" id="PF00781">
    <property type="entry name" value="DAGK_cat"/>
    <property type="match status" value="1"/>
</dbReference>
<name>A0A0K1EQK4_CHOCO</name>
<dbReference type="InterPro" id="IPR016064">
    <property type="entry name" value="NAD/diacylglycerol_kinase_sf"/>
</dbReference>
<dbReference type="InterPro" id="IPR050187">
    <property type="entry name" value="Lipid_Phosphate_FormReg"/>
</dbReference>
<dbReference type="RefSeq" id="WP_050434462.1">
    <property type="nucleotide sequence ID" value="NZ_CP012159.1"/>
</dbReference>
<keyword evidence="7" id="KW-1185">Reference proteome</keyword>
<dbReference type="PROSITE" id="PS50146">
    <property type="entry name" value="DAGK"/>
    <property type="match status" value="1"/>
</dbReference>
<dbReference type="STRING" id="52.CMC5_071360"/>
<sequence length="295" mass="31830">MKAILLLNPDAGSAEDERVLVQTFAEIGWKVQRTLHKSVLDHGLRLQASEEVVIVAGGDGTVTQVAKQLAGTSIPLAVVPTGTANNVARSLGVGVDAEAAILALARAVELQVDLGVSHQGRSEERFLEGFGVGLFAYVMGELATSDHKELPRARELIARAVREYSPGAFRIVVDGEDLSGEYLLAAVMNMCSVGPALRIAPEARTNDGLLDVVLLRPEARELFLEHLSHADHEEEITLPPHHARRAQHVRVCSERTWSNLDDSPRPLVGDIDIEVDPAAVLFLVPPAEHGERLTA</sequence>
<accession>A0A0K1EQK4</accession>
<protein>
    <recommendedName>
        <fullName evidence="5">DAGKc domain-containing protein</fullName>
    </recommendedName>
</protein>
<organism evidence="6 7">
    <name type="scientific">Chondromyces crocatus</name>
    <dbReference type="NCBI Taxonomy" id="52"/>
    <lineage>
        <taxon>Bacteria</taxon>
        <taxon>Pseudomonadati</taxon>
        <taxon>Myxococcota</taxon>
        <taxon>Polyangia</taxon>
        <taxon>Polyangiales</taxon>
        <taxon>Polyangiaceae</taxon>
        <taxon>Chondromyces</taxon>
    </lineage>
</organism>